<dbReference type="EMBL" id="CP011114">
    <property type="protein sequence ID" value="AKG33880.1"/>
    <property type="molecule type" value="Genomic_DNA"/>
</dbReference>
<reference evidence="14 15" key="1">
    <citation type="submission" date="2015-03" db="EMBL/GenBank/DDBJ databases">
        <authorList>
            <person name="Abdul Halim M."/>
        </authorList>
    </citation>
    <scope>NUCLEOTIDE SEQUENCE [LARGE SCALE GENOMIC DNA]</scope>
    <source>
        <strain evidence="14 15">ATCC 35681</strain>
    </source>
</reference>
<dbReference type="PROSITE" id="PS50885">
    <property type="entry name" value="HAMP"/>
    <property type="match status" value="1"/>
</dbReference>
<evidence type="ECO:0000313" key="14">
    <source>
        <dbReference type="EMBL" id="AKG33880.1"/>
    </source>
</evidence>
<evidence type="ECO:0000259" key="13">
    <source>
        <dbReference type="PROSITE" id="PS50885"/>
    </source>
</evidence>
<evidence type="ECO:0000313" key="15">
    <source>
        <dbReference type="Proteomes" id="UP000034189"/>
    </source>
</evidence>
<evidence type="ECO:0000256" key="7">
    <source>
        <dbReference type="ARBA" id="ARBA00022777"/>
    </source>
</evidence>
<keyword evidence="11 12" id="KW-0472">Membrane</keyword>
<dbReference type="Pfam" id="PF02518">
    <property type="entry name" value="HATPase_c"/>
    <property type="match status" value="1"/>
</dbReference>
<dbReference type="PANTHER" id="PTHR34220:SF11">
    <property type="entry name" value="SENSOR PROTEIN KINASE HPTS"/>
    <property type="match status" value="1"/>
</dbReference>
<evidence type="ECO:0000256" key="12">
    <source>
        <dbReference type="SAM" id="Phobius"/>
    </source>
</evidence>
<evidence type="ECO:0000256" key="8">
    <source>
        <dbReference type="ARBA" id="ARBA00022840"/>
    </source>
</evidence>
<dbReference type="Gene3D" id="6.10.340.10">
    <property type="match status" value="1"/>
</dbReference>
<feature type="domain" description="HAMP" evidence="13">
    <location>
        <begin position="314"/>
        <end position="366"/>
    </location>
</feature>
<dbReference type="PATRIC" id="fig|1333534.5.peg.912"/>
<evidence type="ECO:0000256" key="9">
    <source>
        <dbReference type="ARBA" id="ARBA00022989"/>
    </source>
</evidence>
<evidence type="ECO:0000256" key="6">
    <source>
        <dbReference type="ARBA" id="ARBA00022741"/>
    </source>
</evidence>
<evidence type="ECO:0000256" key="2">
    <source>
        <dbReference type="ARBA" id="ARBA00022475"/>
    </source>
</evidence>
<dbReference type="PANTHER" id="PTHR34220">
    <property type="entry name" value="SENSOR HISTIDINE KINASE YPDA"/>
    <property type="match status" value="1"/>
</dbReference>
<evidence type="ECO:0000256" key="1">
    <source>
        <dbReference type="ARBA" id="ARBA00004651"/>
    </source>
</evidence>
<dbReference type="InterPro" id="IPR033479">
    <property type="entry name" value="dCache_1"/>
</dbReference>
<dbReference type="AlphaFoldDB" id="A0A0F7CHN8"/>
<dbReference type="RefSeq" id="WP_025699992.1">
    <property type="nucleotide sequence ID" value="NZ_ASQQ01000739.1"/>
</dbReference>
<dbReference type="Pfam" id="PF06580">
    <property type="entry name" value="His_kinase"/>
    <property type="match status" value="1"/>
</dbReference>
<dbReference type="Gene3D" id="3.30.450.20">
    <property type="entry name" value="PAS domain"/>
    <property type="match status" value="2"/>
</dbReference>
<dbReference type="GO" id="GO:0005886">
    <property type="term" value="C:plasma membrane"/>
    <property type="evidence" value="ECO:0007669"/>
    <property type="project" value="UniProtKB-SubCell"/>
</dbReference>
<keyword evidence="10" id="KW-0902">Two-component regulatory system</keyword>
<dbReference type="SUPFAM" id="SSF158472">
    <property type="entry name" value="HAMP domain-like"/>
    <property type="match status" value="1"/>
</dbReference>
<dbReference type="InterPro" id="IPR036890">
    <property type="entry name" value="HATPase_C_sf"/>
</dbReference>
<organism evidence="14 15">
    <name type="scientific">Paenibacillus durus ATCC 35681</name>
    <dbReference type="NCBI Taxonomy" id="1333534"/>
    <lineage>
        <taxon>Bacteria</taxon>
        <taxon>Bacillati</taxon>
        <taxon>Bacillota</taxon>
        <taxon>Bacilli</taxon>
        <taxon>Bacillales</taxon>
        <taxon>Paenibacillaceae</taxon>
        <taxon>Paenibacillus</taxon>
    </lineage>
</organism>
<proteinExistence type="predicted"/>
<dbReference type="CDD" id="cd06225">
    <property type="entry name" value="HAMP"/>
    <property type="match status" value="1"/>
</dbReference>
<keyword evidence="2" id="KW-1003">Cell membrane</keyword>
<comment type="subcellular location">
    <subcellularLocation>
        <location evidence="1">Cell membrane</location>
        <topology evidence="1">Multi-pass membrane protein</topology>
    </subcellularLocation>
</comment>
<dbReference type="InterPro" id="IPR003594">
    <property type="entry name" value="HATPase_dom"/>
</dbReference>
<keyword evidence="9 12" id="KW-1133">Transmembrane helix</keyword>
<accession>A0A0F7CHN8</accession>
<dbReference type="HOGENOM" id="CLU_020473_6_1_9"/>
<dbReference type="SUPFAM" id="SSF55874">
    <property type="entry name" value="ATPase domain of HSP90 chaperone/DNA topoisomerase II/histidine kinase"/>
    <property type="match status" value="1"/>
</dbReference>
<dbReference type="SMART" id="SM00304">
    <property type="entry name" value="HAMP"/>
    <property type="match status" value="1"/>
</dbReference>
<evidence type="ECO:0000256" key="10">
    <source>
        <dbReference type="ARBA" id="ARBA00023012"/>
    </source>
</evidence>
<keyword evidence="3" id="KW-0597">Phosphoprotein</keyword>
<dbReference type="SMART" id="SM00387">
    <property type="entry name" value="HATPase_c"/>
    <property type="match status" value="1"/>
</dbReference>
<evidence type="ECO:0000256" key="5">
    <source>
        <dbReference type="ARBA" id="ARBA00022692"/>
    </source>
</evidence>
<evidence type="ECO:0000256" key="11">
    <source>
        <dbReference type="ARBA" id="ARBA00023136"/>
    </source>
</evidence>
<dbReference type="OrthoDB" id="9776552at2"/>
<feature type="transmembrane region" description="Helical" evidence="12">
    <location>
        <begin position="293"/>
        <end position="312"/>
    </location>
</feature>
<sequence>MRPWNTLGVRIFIWFLCCTVLLLLVLSAVFYSRMTEQTSMKIGEITSKSLIQTGDYLKLLADSYDGLSKSIVNNPDIQRFAVAEEEEEALNLIRERTINNILGSIFYSRDDVTGIYLITVSGKIYGYSELSFIPDLNYQQKDWYARIRQSAGNMVWFGIQKQSLFDQSMKDDVFSFGRPIYELFSRNPIGIVLIETRPSQIKEAMANLQVGDKGQSFVLSATNESIASSDQARMIPPLTAADEAEMENGKAYVRSSDSGDMLVMAKQNELGWKIVSVIPKSAFNLEQGQTLRFLTLALGILLVMSVALASFLSRSISSPIKRVINEMKRVEIGDLETTIRLRSYEEINYLISSFNRMTGQIRELIERVRVVSVNEKNAQIQALQSQVNPHFLYNTLDMIYWMIDRYEDEKLSNIILSLSRMFQYSSDWENSPNVTLGEELEQVQHYLRIIQARTGFDLYVFIDIPESLYGIRLPKMTLQPLIENAVVHGFDNLDKPGRLTVYTEVKGHTVNVSIADNGVGISAGKLSLIEEAFERIKALEERDANDIQSSAYSSDIQEHPEVGIGLVNVHQRLVMKFGSQFGLRIQSAVNEGTTICVLLPMEPVRKDNDSL</sequence>
<dbReference type="InterPro" id="IPR010559">
    <property type="entry name" value="Sig_transdc_His_kin_internal"/>
</dbReference>
<dbReference type="InterPro" id="IPR003660">
    <property type="entry name" value="HAMP_dom"/>
</dbReference>
<dbReference type="Proteomes" id="UP000034189">
    <property type="component" value="Chromosome"/>
</dbReference>
<dbReference type="GO" id="GO:0000155">
    <property type="term" value="F:phosphorelay sensor kinase activity"/>
    <property type="evidence" value="ECO:0007669"/>
    <property type="project" value="InterPro"/>
</dbReference>
<dbReference type="SMR" id="A0A0F7CHN8"/>
<keyword evidence="7" id="KW-0418">Kinase</keyword>
<keyword evidence="8" id="KW-0067">ATP-binding</keyword>
<protein>
    <recommendedName>
        <fullName evidence="13">HAMP domain-containing protein</fullName>
    </recommendedName>
</protein>
<keyword evidence="5 12" id="KW-0812">Transmembrane</keyword>
<dbReference type="Gene3D" id="3.30.565.10">
    <property type="entry name" value="Histidine kinase-like ATPase, C-terminal domain"/>
    <property type="match status" value="1"/>
</dbReference>
<keyword evidence="6" id="KW-0547">Nucleotide-binding</keyword>
<reference evidence="14 15" key="2">
    <citation type="journal article" date="2016" name="Genome Announc.">
        <title>Genome Sequence of a Gram-Positive Diazotroph, Paenibacillus durus Type Strain ATCC 35681.</title>
        <authorList>
            <person name="Halim M.A."/>
            <person name="Rahman A.Y."/>
            <person name="Sim K.S."/>
            <person name="Yam H.C."/>
            <person name="Rahim A.A."/>
            <person name="Ghazali A.H."/>
            <person name="Najimudin N."/>
        </authorList>
    </citation>
    <scope>NUCLEOTIDE SEQUENCE [LARGE SCALE GENOMIC DNA]</scope>
    <source>
        <strain evidence="14 15">ATCC 35681</strain>
    </source>
</reference>
<name>A0A0F7CHN8_PAEDU</name>
<keyword evidence="4" id="KW-0808">Transferase</keyword>
<dbReference type="InterPro" id="IPR050640">
    <property type="entry name" value="Bact_2-comp_sensor_kinase"/>
</dbReference>
<dbReference type="GO" id="GO:0005524">
    <property type="term" value="F:ATP binding"/>
    <property type="evidence" value="ECO:0007669"/>
    <property type="project" value="UniProtKB-KW"/>
</dbReference>
<gene>
    <name evidence="14" type="ORF">VK70_04180</name>
</gene>
<feature type="transmembrane region" description="Helical" evidence="12">
    <location>
        <begin position="12"/>
        <end position="31"/>
    </location>
</feature>
<evidence type="ECO:0000256" key="3">
    <source>
        <dbReference type="ARBA" id="ARBA00022553"/>
    </source>
</evidence>
<evidence type="ECO:0000256" key="4">
    <source>
        <dbReference type="ARBA" id="ARBA00022679"/>
    </source>
</evidence>
<dbReference type="Pfam" id="PF02743">
    <property type="entry name" value="dCache_1"/>
    <property type="match status" value="1"/>
</dbReference>